<proteinExistence type="predicted"/>
<accession>A0A8H6QVK2</accession>
<dbReference type="Pfam" id="PF20521">
    <property type="entry name" value="DUF6736"/>
    <property type="match status" value="1"/>
</dbReference>
<comment type="caution">
    <text evidence="2">The sequence shown here is derived from an EMBL/GenBank/DDBJ whole genome shotgun (WGS) entry which is preliminary data.</text>
</comment>
<evidence type="ECO:0000313" key="2">
    <source>
        <dbReference type="EMBL" id="KAF7179658.1"/>
    </source>
</evidence>
<feature type="domain" description="Secreted protein CSS2 C-terminal" evidence="1">
    <location>
        <begin position="41"/>
        <end position="167"/>
    </location>
</feature>
<name>A0A8H6QVK2_9EURO</name>
<dbReference type="EMBL" id="JACBAG010001857">
    <property type="protein sequence ID" value="KAF7179658.1"/>
    <property type="molecule type" value="Genomic_DNA"/>
</dbReference>
<protein>
    <recommendedName>
        <fullName evidence="1">Secreted protein CSS2 C-terminal domain-containing protein</fullName>
    </recommendedName>
</protein>
<keyword evidence="3" id="KW-1185">Reference proteome</keyword>
<sequence length="187" mass="19839">MPALVVTLPSAIDGQPLPDRWFSLSLDENVPEIPIPTSNDTTSLTARTPVQVCERILSAAASCFTIIGVSYSISFAIASTAKSQSDIHNCGTVRGSFNDIQYEYYGSGRNCDTTALQKTIAGAIYHYLAVVEGNKVCGTQCLRLDHGGTWNGYIEFGKDLVFASNAYCGEGLAFSACASGGVNSFGK</sequence>
<dbReference type="InterPro" id="IPR046624">
    <property type="entry name" value="CSS2_C"/>
</dbReference>
<reference evidence="2" key="1">
    <citation type="submission" date="2020-06" db="EMBL/GenBank/DDBJ databases">
        <title>Draft genome sequences of strains closely related to Aspergillus parafelis and Aspergillus hiratsukae.</title>
        <authorList>
            <person name="Dos Santos R.A.C."/>
            <person name="Rivero-Menendez O."/>
            <person name="Steenwyk J.L."/>
            <person name="Mead M.E."/>
            <person name="Goldman G.H."/>
            <person name="Alastruey-Izquierdo A."/>
            <person name="Rokas A."/>
        </authorList>
    </citation>
    <scope>NUCLEOTIDE SEQUENCE</scope>
    <source>
        <strain evidence="2">CNM-CM7691</strain>
    </source>
</reference>
<gene>
    <name evidence="2" type="ORF">CNMCM7691_008707</name>
</gene>
<dbReference type="Proteomes" id="UP000641853">
    <property type="component" value="Unassembled WGS sequence"/>
</dbReference>
<evidence type="ECO:0000313" key="3">
    <source>
        <dbReference type="Proteomes" id="UP000641853"/>
    </source>
</evidence>
<evidence type="ECO:0000259" key="1">
    <source>
        <dbReference type="Pfam" id="PF20521"/>
    </source>
</evidence>
<dbReference type="AlphaFoldDB" id="A0A8H6QVK2"/>
<organism evidence="2 3">
    <name type="scientific">Aspergillus felis</name>
    <dbReference type="NCBI Taxonomy" id="1287682"/>
    <lineage>
        <taxon>Eukaryota</taxon>
        <taxon>Fungi</taxon>
        <taxon>Dikarya</taxon>
        <taxon>Ascomycota</taxon>
        <taxon>Pezizomycotina</taxon>
        <taxon>Eurotiomycetes</taxon>
        <taxon>Eurotiomycetidae</taxon>
        <taxon>Eurotiales</taxon>
        <taxon>Aspergillaceae</taxon>
        <taxon>Aspergillus</taxon>
        <taxon>Aspergillus subgen. Fumigati</taxon>
    </lineage>
</organism>